<dbReference type="SUPFAM" id="SSF46689">
    <property type="entry name" value="Homeodomain-like"/>
    <property type="match status" value="1"/>
</dbReference>
<evidence type="ECO:0000313" key="5">
    <source>
        <dbReference type="EMBL" id="NYI66282.1"/>
    </source>
</evidence>
<dbReference type="InterPro" id="IPR009057">
    <property type="entry name" value="Homeodomain-like_sf"/>
</dbReference>
<dbReference type="Gene3D" id="1.10.357.10">
    <property type="entry name" value="Tetracycline Repressor, domain 2"/>
    <property type="match status" value="1"/>
</dbReference>
<dbReference type="AlphaFoldDB" id="A0A7Z0D1H7"/>
<dbReference type="SUPFAM" id="SSF48498">
    <property type="entry name" value="Tetracyclin repressor-like, C-terminal domain"/>
    <property type="match status" value="1"/>
</dbReference>
<dbReference type="GO" id="GO:0003700">
    <property type="term" value="F:DNA-binding transcription factor activity"/>
    <property type="evidence" value="ECO:0007669"/>
    <property type="project" value="TreeGrafter"/>
</dbReference>
<protein>
    <submittedName>
        <fullName evidence="5">AcrR family transcriptional regulator</fullName>
    </submittedName>
</protein>
<reference evidence="5 6" key="1">
    <citation type="submission" date="2020-07" db="EMBL/GenBank/DDBJ databases">
        <title>Sequencing the genomes of 1000 actinobacteria strains.</title>
        <authorList>
            <person name="Klenk H.-P."/>
        </authorList>
    </citation>
    <scope>NUCLEOTIDE SEQUENCE [LARGE SCALE GENOMIC DNA]</scope>
    <source>
        <strain evidence="5 6">DSM 26341</strain>
    </source>
</reference>
<accession>A0A7Z0D1H7</accession>
<name>A0A7Z0D1H7_9MICO</name>
<dbReference type="EMBL" id="JACBZP010000001">
    <property type="protein sequence ID" value="NYI66282.1"/>
    <property type="molecule type" value="Genomic_DNA"/>
</dbReference>
<evidence type="ECO:0000259" key="4">
    <source>
        <dbReference type="Pfam" id="PF00440"/>
    </source>
</evidence>
<proteinExistence type="predicted"/>
<dbReference type="PANTHER" id="PTHR30055:SF234">
    <property type="entry name" value="HTH-TYPE TRANSCRIPTIONAL REGULATOR BETI"/>
    <property type="match status" value="1"/>
</dbReference>
<dbReference type="PANTHER" id="PTHR30055">
    <property type="entry name" value="HTH-TYPE TRANSCRIPTIONAL REGULATOR RUTR"/>
    <property type="match status" value="1"/>
</dbReference>
<keyword evidence="6" id="KW-1185">Reference proteome</keyword>
<dbReference type="Pfam" id="PF00440">
    <property type="entry name" value="TetR_N"/>
    <property type="match status" value="1"/>
</dbReference>
<dbReference type="Gene3D" id="1.10.10.60">
    <property type="entry name" value="Homeodomain-like"/>
    <property type="match status" value="1"/>
</dbReference>
<feature type="domain" description="HTH tetR-type" evidence="4">
    <location>
        <begin position="2"/>
        <end position="46"/>
    </location>
</feature>
<evidence type="ECO:0000256" key="1">
    <source>
        <dbReference type="ARBA" id="ARBA00023015"/>
    </source>
</evidence>
<dbReference type="InterPro" id="IPR001647">
    <property type="entry name" value="HTH_TetR"/>
</dbReference>
<dbReference type="InterPro" id="IPR050109">
    <property type="entry name" value="HTH-type_TetR-like_transc_reg"/>
</dbReference>
<evidence type="ECO:0000313" key="6">
    <source>
        <dbReference type="Proteomes" id="UP000539111"/>
    </source>
</evidence>
<dbReference type="Proteomes" id="UP000539111">
    <property type="component" value="Unassembled WGS sequence"/>
</dbReference>
<organism evidence="5 6">
    <name type="scientific">Spelaeicoccus albus</name>
    <dbReference type="NCBI Taxonomy" id="1280376"/>
    <lineage>
        <taxon>Bacteria</taxon>
        <taxon>Bacillati</taxon>
        <taxon>Actinomycetota</taxon>
        <taxon>Actinomycetes</taxon>
        <taxon>Micrococcales</taxon>
        <taxon>Brevibacteriaceae</taxon>
        <taxon>Spelaeicoccus</taxon>
    </lineage>
</organism>
<dbReference type="GO" id="GO:0000976">
    <property type="term" value="F:transcription cis-regulatory region binding"/>
    <property type="evidence" value="ECO:0007669"/>
    <property type="project" value="TreeGrafter"/>
</dbReference>
<evidence type="ECO:0000256" key="3">
    <source>
        <dbReference type="ARBA" id="ARBA00023163"/>
    </source>
</evidence>
<evidence type="ECO:0000256" key="2">
    <source>
        <dbReference type="ARBA" id="ARBA00023125"/>
    </source>
</evidence>
<dbReference type="InterPro" id="IPR036271">
    <property type="entry name" value="Tet_transcr_reg_TetR-rel_C_sf"/>
</dbReference>
<gene>
    <name evidence="5" type="ORF">BJY26_000588</name>
</gene>
<keyword evidence="3" id="KW-0804">Transcription</keyword>
<keyword evidence="1" id="KW-0805">Transcription regulation</keyword>
<sequence>MAATITVIAEEGYGRASFARIAERAGLSSTRLISYHFAGKDELITAAANDVVSTIGTFMAEQLRDRDGAPARLRAYIEGVVGFIDTHRAQMKALMAILLGGGLNYDADADRRVISPVEQILRDGQAAGEFGEFDPVIMAAVVQRAVDGLPFLLDSKPDLDCAHYAHELVELFQAGTTRTLP</sequence>
<keyword evidence="2" id="KW-0238">DNA-binding</keyword>
<comment type="caution">
    <text evidence="5">The sequence shown here is derived from an EMBL/GenBank/DDBJ whole genome shotgun (WGS) entry which is preliminary data.</text>
</comment>